<name>R7TG75_CAPTE</name>
<dbReference type="OrthoDB" id="6134518at2759"/>
<dbReference type="EMBL" id="AMQN01031782">
    <property type="status" value="NOT_ANNOTATED_CDS"/>
    <property type="molecule type" value="Genomic_DNA"/>
</dbReference>
<protein>
    <submittedName>
        <fullName evidence="1 2">Uncharacterized protein</fullName>
    </submittedName>
</protein>
<gene>
    <name evidence="1" type="ORF">CAPTEDRAFT_65944</name>
</gene>
<proteinExistence type="predicted"/>
<evidence type="ECO:0000313" key="2">
    <source>
        <dbReference type="EnsemblMetazoa" id="CapteP65944"/>
    </source>
</evidence>
<sequence length="376" mass="41444">MPPTQTSIIGGQWIEYQPLSSLSTAGPIEFSISGSGDDYVDFSQSWLYVAAKVTKADDTNLDATASIAPVNNWLHSLFSQIDLSLNDTLVTTSNNTYPYRAYIENLLTFGSDAKQSQLTSEMFYSDTVGKFDGTPIQANDGQNKGQDARRKYTAASRPVEMKGRLHLDVFHQPKLLLNGVDMKIRLSRSKNSFNLQYDPAAGDFITQISQATLYVRKVKVNPKIQMAHIKALEKGTAKYPLRRIETKTFSVPAGNLQATQPNLFLGQRPKRLVIGLVDNDAFNGNAAKSPFNFKHYNMNYMAVYVDGTQVPTKPYTPDFDSNGGCMRSFLSLFHATGKLGLDAGNGIGRSDYVGNGYALHVLDLSPDLSDGNHLEL</sequence>
<dbReference type="PANTHER" id="PTHR23409:SF21">
    <property type="entry name" value="CAPSID PROTEIN"/>
    <property type="match status" value="1"/>
</dbReference>
<reference evidence="3" key="1">
    <citation type="submission" date="2012-12" db="EMBL/GenBank/DDBJ databases">
        <authorList>
            <person name="Hellsten U."/>
            <person name="Grimwood J."/>
            <person name="Chapman J.A."/>
            <person name="Shapiro H."/>
            <person name="Aerts A."/>
            <person name="Otillar R.P."/>
            <person name="Terry A.Y."/>
            <person name="Boore J.L."/>
            <person name="Simakov O."/>
            <person name="Marletaz F."/>
            <person name="Cho S.-J."/>
            <person name="Edsinger-Gonzales E."/>
            <person name="Havlak P."/>
            <person name="Kuo D.-H."/>
            <person name="Larsson T."/>
            <person name="Lv J."/>
            <person name="Arendt D."/>
            <person name="Savage R."/>
            <person name="Osoegawa K."/>
            <person name="de Jong P."/>
            <person name="Lindberg D.R."/>
            <person name="Seaver E.C."/>
            <person name="Weisblat D.A."/>
            <person name="Putnam N.H."/>
            <person name="Grigoriev I.V."/>
            <person name="Rokhsar D.S."/>
        </authorList>
    </citation>
    <scope>NUCLEOTIDE SEQUENCE</scope>
    <source>
        <strain evidence="3">I ESC-2004</strain>
    </source>
</reference>
<dbReference type="AlphaFoldDB" id="R7TG75"/>
<dbReference type="GO" id="GO:0009263">
    <property type="term" value="P:deoxyribonucleotide biosynthetic process"/>
    <property type="evidence" value="ECO:0007669"/>
    <property type="project" value="InterPro"/>
</dbReference>
<organism evidence="1">
    <name type="scientific">Capitella teleta</name>
    <name type="common">Polychaete worm</name>
    <dbReference type="NCBI Taxonomy" id="283909"/>
    <lineage>
        <taxon>Eukaryota</taxon>
        <taxon>Metazoa</taxon>
        <taxon>Spiralia</taxon>
        <taxon>Lophotrochozoa</taxon>
        <taxon>Annelida</taxon>
        <taxon>Polychaeta</taxon>
        <taxon>Sedentaria</taxon>
        <taxon>Scolecida</taxon>
        <taxon>Capitellidae</taxon>
        <taxon>Capitella</taxon>
    </lineage>
</organism>
<dbReference type="Proteomes" id="UP000014760">
    <property type="component" value="Unassembled WGS sequence"/>
</dbReference>
<evidence type="ECO:0000313" key="1">
    <source>
        <dbReference type="EMBL" id="ELT90556.1"/>
    </source>
</evidence>
<evidence type="ECO:0000313" key="3">
    <source>
        <dbReference type="Proteomes" id="UP000014760"/>
    </source>
</evidence>
<dbReference type="EnsemblMetazoa" id="CapteT65944">
    <property type="protein sequence ID" value="CapteP65944"/>
    <property type="gene ID" value="CapteG65944"/>
</dbReference>
<dbReference type="EMBL" id="KB310858">
    <property type="protein sequence ID" value="ELT90556.1"/>
    <property type="molecule type" value="Genomic_DNA"/>
</dbReference>
<feature type="non-terminal residue" evidence="1">
    <location>
        <position position="376"/>
    </location>
</feature>
<accession>R7TG75</accession>
<dbReference type="GO" id="GO:0005829">
    <property type="term" value="C:cytosol"/>
    <property type="evidence" value="ECO:0007669"/>
    <property type="project" value="TreeGrafter"/>
</dbReference>
<dbReference type="OMA" id="DMVFQDR"/>
<dbReference type="HOGENOM" id="CLU_021119_2_1_1"/>
<dbReference type="STRING" id="283909.R7TG75"/>
<reference evidence="1 3" key="2">
    <citation type="journal article" date="2013" name="Nature">
        <title>Insights into bilaterian evolution from three spiralian genomes.</title>
        <authorList>
            <person name="Simakov O."/>
            <person name="Marletaz F."/>
            <person name="Cho S.J."/>
            <person name="Edsinger-Gonzales E."/>
            <person name="Havlak P."/>
            <person name="Hellsten U."/>
            <person name="Kuo D.H."/>
            <person name="Larsson T."/>
            <person name="Lv J."/>
            <person name="Arendt D."/>
            <person name="Savage R."/>
            <person name="Osoegawa K."/>
            <person name="de Jong P."/>
            <person name="Grimwood J."/>
            <person name="Chapman J.A."/>
            <person name="Shapiro H."/>
            <person name="Aerts A."/>
            <person name="Otillar R.P."/>
            <person name="Terry A.Y."/>
            <person name="Boore J.L."/>
            <person name="Grigoriev I.V."/>
            <person name="Lindberg D.R."/>
            <person name="Seaver E.C."/>
            <person name="Weisblat D.A."/>
            <person name="Putnam N.H."/>
            <person name="Rokhsar D.S."/>
        </authorList>
    </citation>
    <scope>NUCLEOTIDE SEQUENCE</scope>
    <source>
        <strain evidence="1 3">I ESC-2004</strain>
    </source>
</reference>
<dbReference type="PANTHER" id="PTHR23409">
    <property type="entry name" value="RIBONUCLEOSIDE-DIPHOSPHATE REDUCTASE SMALL CHAIN"/>
    <property type="match status" value="1"/>
</dbReference>
<dbReference type="GO" id="GO:0004748">
    <property type="term" value="F:ribonucleoside-diphosphate reductase activity, thioredoxin disulfide as acceptor"/>
    <property type="evidence" value="ECO:0007669"/>
    <property type="project" value="TreeGrafter"/>
</dbReference>
<reference evidence="2" key="3">
    <citation type="submission" date="2015-06" db="UniProtKB">
        <authorList>
            <consortium name="EnsemblMetazoa"/>
        </authorList>
    </citation>
    <scope>IDENTIFICATION</scope>
</reference>
<keyword evidence="3" id="KW-1185">Reference proteome</keyword>
<dbReference type="InterPro" id="IPR000358">
    <property type="entry name" value="RNR_small_fam"/>
</dbReference>